<evidence type="ECO:0000313" key="3">
    <source>
        <dbReference type="Proteomes" id="UP000187209"/>
    </source>
</evidence>
<evidence type="ECO:0000256" key="1">
    <source>
        <dbReference type="SAM" id="MobiDB-lite"/>
    </source>
</evidence>
<organism evidence="2 3">
    <name type="scientific">Stentor coeruleus</name>
    <dbReference type="NCBI Taxonomy" id="5963"/>
    <lineage>
        <taxon>Eukaryota</taxon>
        <taxon>Sar</taxon>
        <taxon>Alveolata</taxon>
        <taxon>Ciliophora</taxon>
        <taxon>Postciliodesmatophora</taxon>
        <taxon>Heterotrichea</taxon>
        <taxon>Heterotrichida</taxon>
        <taxon>Stentoridae</taxon>
        <taxon>Stentor</taxon>
    </lineage>
</organism>
<gene>
    <name evidence="2" type="ORF">SteCoe_1480</name>
</gene>
<comment type="caution">
    <text evidence="2">The sequence shown here is derived from an EMBL/GenBank/DDBJ whole genome shotgun (WGS) entry which is preliminary data.</text>
</comment>
<feature type="compositionally biased region" description="Polar residues" evidence="1">
    <location>
        <begin position="32"/>
        <end position="48"/>
    </location>
</feature>
<sequence length="111" mass="12969">MQKKSYSSRNLARKKLNALKKNPLKLPPIEKQVSTKSLSPNAMPQRSKSPVMVSIKGNTDWYFDEFDKIYQRNNELREQWVASRQGLIRYQFTSKLHCFSPTAGKTENYIN</sequence>
<protein>
    <submittedName>
        <fullName evidence="2">Uncharacterized protein</fullName>
    </submittedName>
</protein>
<proteinExistence type="predicted"/>
<reference evidence="2 3" key="1">
    <citation type="submission" date="2016-11" db="EMBL/GenBank/DDBJ databases">
        <title>The macronuclear genome of Stentor coeruleus: a giant cell with tiny introns.</title>
        <authorList>
            <person name="Slabodnick M."/>
            <person name="Ruby J.G."/>
            <person name="Reiff S.B."/>
            <person name="Swart E.C."/>
            <person name="Gosai S."/>
            <person name="Prabakaran S."/>
            <person name="Witkowska E."/>
            <person name="Larue G.E."/>
            <person name="Fisher S."/>
            <person name="Freeman R.M."/>
            <person name="Gunawardena J."/>
            <person name="Chu W."/>
            <person name="Stover N.A."/>
            <person name="Gregory B.D."/>
            <person name="Nowacki M."/>
            <person name="Derisi J."/>
            <person name="Roy S.W."/>
            <person name="Marshall W.F."/>
            <person name="Sood P."/>
        </authorList>
    </citation>
    <scope>NUCLEOTIDE SEQUENCE [LARGE SCALE GENOMIC DNA]</scope>
    <source>
        <strain evidence="2">WM001</strain>
    </source>
</reference>
<dbReference type="EMBL" id="MPUH01000015">
    <property type="protein sequence ID" value="OMJ95264.1"/>
    <property type="molecule type" value="Genomic_DNA"/>
</dbReference>
<feature type="region of interest" description="Disordered" evidence="1">
    <location>
        <begin position="17"/>
        <end position="50"/>
    </location>
</feature>
<name>A0A1R2D1X3_9CILI</name>
<evidence type="ECO:0000313" key="2">
    <source>
        <dbReference type="EMBL" id="OMJ95264.1"/>
    </source>
</evidence>
<dbReference type="Proteomes" id="UP000187209">
    <property type="component" value="Unassembled WGS sequence"/>
</dbReference>
<accession>A0A1R2D1X3</accession>
<dbReference type="AlphaFoldDB" id="A0A1R2D1X3"/>
<keyword evidence="3" id="KW-1185">Reference proteome</keyword>